<sequence>MEKAAARKLLPSLFISIFMITMGINSLIKGIEQHQTWRIIAASAGMLLSAACIVMILVYTTKVKKVNR</sequence>
<keyword evidence="3" id="KW-1185">Reference proteome</keyword>
<evidence type="ECO:0000256" key="1">
    <source>
        <dbReference type="SAM" id="Phobius"/>
    </source>
</evidence>
<gene>
    <name evidence="2" type="ORF">ACFQZX_19290</name>
</gene>
<keyword evidence="1" id="KW-1133">Transmembrane helix</keyword>
<feature type="transmembrane region" description="Helical" evidence="1">
    <location>
        <begin position="37"/>
        <end position="59"/>
    </location>
</feature>
<feature type="transmembrane region" description="Helical" evidence="1">
    <location>
        <begin position="12"/>
        <end position="31"/>
    </location>
</feature>
<dbReference type="Proteomes" id="UP001597010">
    <property type="component" value="Unassembled WGS sequence"/>
</dbReference>
<name>A0ABW3AY28_9SPHI</name>
<protein>
    <submittedName>
        <fullName evidence="2">Uncharacterized protein</fullName>
    </submittedName>
</protein>
<keyword evidence="1" id="KW-0472">Membrane</keyword>
<reference evidence="3" key="1">
    <citation type="journal article" date="2019" name="Int. J. Syst. Evol. Microbiol.">
        <title>The Global Catalogue of Microorganisms (GCM) 10K type strain sequencing project: providing services to taxonomists for standard genome sequencing and annotation.</title>
        <authorList>
            <consortium name="The Broad Institute Genomics Platform"/>
            <consortium name="The Broad Institute Genome Sequencing Center for Infectious Disease"/>
            <person name="Wu L."/>
            <person name="Ma J."/>
        </authorList>
    </citation>
    <scope>NUCLEOTIDE SEQUENCE [LARGE SCALE GENOMIC DNA]</scope>
    <source>
        <strain evidence="3">CCUG 61484</strain>
    </source>
</reference>
<comment type="caution">
    <text evidence="2">The sequence shown here is derived from an EMBL/GenBank/DDBJ whole genome shotgun (WGS) entry which is preliminary data.</text>
</comment>
<evidence type="ECO:0000313" key="2">
    <source>
        <dbReference type="EMBL" id="MFD0795775.1"/>
    </source>
</evidence>
<organism evidence="2 3">
    <name type="scientific">Mucilaginibacter litoreus</name>
    <dbReference type="NCBI Taxonomy" id="1048221"/>
    <lineage>
        <taxon>Bacteria</taxon>
        <taxon>Pseudomonadati</taxon>
        <taxon>Bacteroidota</taxon>
        <taxon>Sphingobacteriia</taxon>
        <taxon>Sphingobacteriales</taxon>
        <taxon>Sphingobacteriaceae</taxon>
        <taxon>Mucilaginibacter</taxon>
    </lineage>
</organism>
<evidence type="ECO:0000313" key="3">
    <source>
        <dbReference type="Proteomes" id="UP001597010"/>
    </source>
</evidence>
<dbReference type="EMBL" id="JBHTHZ010000014">
    <property type="protein sequence ID" value="MFD0795775.1"/>
    <property type="molecule type" value="Genomic_DNA"/>
</dbReference>
<proteinExistence type="predicted"/>
<keyword evidence="1" id="KW-0812">Transmembrane</keyword>
<accession>A0ABW3AY28</accession>